<keyword evidence="3" id="KW-1185">Reference proteome</keyword>
<proteinExistence type="predicted"/>
<reference evidence="2 3" key="1">
    <citation type="submission" date="2019-05" db="EMBL/GenBank/DDBJ databases">
        <title>Mikania micrantha, genome provides insights into the molecular mechanism of rapid growth.</title>
        <authorList>
            <person name="Liu B."/>
        </authorList>
    </citation>
    <scope>NUCLEOTIDE SEQUENCE [LARGE SCALE GENOMIC DNA]</scope>
    <source>
        <strain evidence="2">NLD-2019</strain>
        <tissue evidence="2">Leaf</tissue>
    </source>
</reference>
<evidence type="ECO:0000313" key="2">
    <source>
        <dbReference type="EMBL" id="KAD6453964.1"/>
    </source>
</evidence>
<dbReference type="Proteomes" id="UP000326396">
    <property type="component" value="Linkage Group LG12"/>
</dbReference>
<organism evidence="2 3">
    <name type="scientific">Mikania micrantha</name>
    <name type="common">bitter vine</name>
    <dbReference type="NCBI Taxonomy" id="192012"/>
    <lineage>
        <taxon>Eukaryota</taxon>
        <taxon>Viridiplantae</taxon>
        <taxon>Streptophyta</taxon>
        <taxon>Embryophyta</taxon>
        <taxon>Tracheophyta</taxon>
        <taxon>Spermatophyta</taxon>
        <taxon>Magnoliopsida</taxon>
        <taxon>eudicotyledons</taxon>
        <taxon>Gunneridae</taxon>
        <taxon>Pentapetalae</taxon>
        <taxon>asterids</taxon>
        <taxon>campanulids</taxon>
        <taxon>Asterales</taxon>
        <taxon>Asteraceae</taxon>
        <taxon>Asteroideae</taxon>
        <taxon>Heliantheae alliance</taxon>
        <taxon>Eupatorieae</taxon>
        <taxon>Mikania</taxon>
    </lineage>
</organism>
<dbReference type="Pfam" id="PF26130">
    <property type="entry name" value="PB1-like"/>
    <property type="match status" value="1"/>
</dbReference>
<protein>
    <recommendedName>
        <fullName evidence="1">PB1-like domain-containing protein</fullName>
    </recommendedName>
</protein>
<dbReference type="OrthoDB" id="1751576at2759"/>
<gene>
    <name evidence="2" type="ORF">E3N88_08670</name>
</gene>
<evidence type="ECO:0000313" key="3">
    <source>
        <dbReference type="Proteomes" id="UP000326396"/>
    </source>
</evidence>
<dbReference type="EMBL" id="SZYD01000004">
    <property type="protein sequence ID" value="KAD6453964.1"/>
    <property type="molecule type" value="Genomic_DNA"/>
</dbReference>
<sequence length="181" mass="19933">MEEDVLVKVWYGGKLSKNPKLHYVGGETSMIKVEVDKMSYFEHYKTKTFFFGKKRTLIASVSSFCSLLQASSFLLLEAAQMKAQEQRVSANDDGSQAADGGCYLVSNQPENAVTFNLERKINSENKKGIKNQTCINVGHKGAPEPHKVCTMPTWLETWESEDAYAALTLIGAAVSLSGVPT</sequence>
<dbReference type="InterPro" id="IPR058594">
    <property type="entry name" value="PB1-like_dom_pln"/>
</dbReference>
<dbReference type="AlphaFoldDB" id="A0A5N6PGY2"/>
<name>A0A5N6PGY2_9ASTR</name>
<feature type="domain" description="PB1-like" evidence="1">
    <location>
        <begin position="1"/>
        <end position="43"/>
    </location>
</feature>
<evidence type="ECO:0000259" key="1">
    <source>
        <dbReference type="Pfam" id="PF26130"/>
    </source>
</evidence>
<comment type="caution">
    <text evidence="2">The sequence shown here is derived from an EMBL/GenBank/DDBJ whole genome shotgun (WGS) entry which is preliminary data.</text>
</comment>
<accession>A0A5N6PGY2</accession>